<dbReference type="STRING" id="198092.SAMN02745194_00143"/>
<name>A0A1M6AJ32_9PROT</name>
<proteinExistence type="predicted"/>
<accession>A0A1M6AJ32</accession>
<organism evidence="1 2">
    <name type="scientific">Muricoccus roseus</name>
    <dbReference type="NCBI Taxonomy" id="198092"/>
    <lineage>
        <taxon>Bacteria</taxon>
        <taxon>Pseudomonadati</taxon>
        <taxon>Pseudomonadota</taxon>
        <taxon>Alphaproteobacteria</taxon>
        <taxon>Acetobacterales</taxon>
        <taxon>Roseomonadaceae</taxon>
        <taxon>Muricoccus</taxon>
    </lineage>
</organism>
<reference evidence="1 2" key="1">
    <citation type="submission" date="2016-11" db="EMBL/GenBank/DDBJ databases">
        <authorList>
            <person name="Jaros S."/>
            <person name="Januszkiewicz K."/>
            <person name="Wedrychowicz H."/>
        </authorList>
    </citation>
    <scope>NUCLEOTIDE SEQUENCE [LARGE SCALE GENOMIC DNA]</scope>
    <source>
        <strain evidence="1 2">DSM 14916</strain>
    </source>
</reference>
<dbReference type="EMBL" id="FQZF01000002">
    <property type="protein sequence ID" value="SHI36437.1"/>
    <property type="molecule type" value="Genomic_DNA"/>
</dbReference>
<evidence type="ECO:0000313" key="1">
    <source>
        <dbReference type="EMBL" id="SHI36437.1"/>
    </source>
</evidence>
<dbReference type="OrthoDB" id="7592571at2"/>
<dbReference type="Proteomes" id="UP000184387">
    <property type="component" value="Unassembled WGS sequence"/>
</dbReference>
<gene>
    <name evidence="1" type="ORF">SAMN02745194_00143</name>
</gene>
<protein>
    <submittedName>
        <fullName evidence="1">Uncharacterized protein</fullName>
    </submittedName>
</protein>
<dbReference type="RefSeq" id="WP_073130246.1">
    <property type="nucleotide sequence ID" value="NZ_FQZF01000002.1"/>
</dbReference>
<evidence type="ECO:0000313" key="2">
    <source>
        <dbReference type="Proteomes" id="UP000184387"/>
    </source>
</evidence>
<dbReference type="AlphaFoldDB" id="A0A1M6AJ32"/>
<sequence length="581" mass="62539">MIVYGDQPRREAPAAKLAALAEALRQLQGLPPGLARHAALVGALIEAGELAQGLADADFAECGRDAASPRADAAMALLATLARGVWDSWKSGFAAPLPLPQERIRALEATALPSRIESKRAEGFAFYALYPEAYAEAALALPAKDPLRVIGLRSIGTTLAAMVAAARGAPVPHTLRPVGHPFQREVAVEDTLASTILAGPCTRYAVVDEGPGLSGSSFGAAMAFLQEGGVPLERIHLLPGHGGEPGPQAPPRDRARWAQVARHPASFERLVLDTPRAEHRLERWAAALLGPAVQPMEEISAGAWRARRFPDAAEWPPIHPFLERRKFLFHSRSGTWLLKFVGLGATGEAATARARQLHAAGFTPEVAGLLHGFLAERWMEQAKPLDPAKADRAALLAHIRRYLALRAREMPATAGTGASAQSLWAMARTNTAEALGETAAARLEFWEPKLPQLEAGMRRCWTDNRMHRWEWLALPGGRLLKADAVDHAAAHDLVGCQDITWDVAGAVVELGLTEEEGHGLLAALGREATLLAFLLPCYLAFQLGYHRMAADAFGWNPIEAGRARAAADRYAERLETALIRA</sequence>
<keyword evidence="2" id="KW-1185">Reference proteome</keyword>